<dbReference type="Proteomes" id="UP001549184">
    <property type="component" value="Unassembled WGS sequence"/>
</dbReference>
<proteinExistence type="predicted"/>
<evidence type="ECO:0000313" key="2">
    <source>
        <dbReference type="Proteomes" id="UP001549184"/>
    </source>
</evidence>
<organism evidence="1 2">
    <name type="scientific">Dyella japonica</name>
    <dbReference type="NCBI Taxonomy" id="231455"/>
    <lineage>
        <taxon>Bacteria</taxon>
        <taxon>Pseudomonadati</taxon>
        <taxon>Pseudomonadota</taxon>
        <taxon>Gammaproteobacteria</taxon>
        <taxon>Lysobacterales</taxon>
        <taxon>Rhodanobacteraceae</taxon>
        <taxon>Dyella</taxon>
    </lineage>
</organism>
<dbReference type="RefSeq" id="WP_354014513.1">
    <property type="nucleotide sequence ID" value="NZ_JBEPMU010000004.1"/>
</dbReference>
<name>A0ABV2JWA7_9GAMM</name>
<dbReference type="InterPro" id="IPR017601">
    <property type="entry name" value="DGQHR-contain_dom"/>
</dbReference>
<reference evidence="1 2" key="1">
    <citation type="submission" date="2024-06" db="EMBL/GenBank/DDBJ databases">
        <title>Sorghum-associated microbial communities from plants grown in Nebraska, USA.</title>
        <authorList>
            <person name="Schachtman D."/>
        </authorList>
    </citation>
    <scope>NUCLEOTIDE SEQUENCE [LARGE SCALE GENOMIC DNA]</scope>
    <source>
        <strain evidence="1 2">1073</strain>
    </source>
</reference>
<protein>
    <submittedName>
        <fullName evidence="1">DGQHR domain-containing protein</fullName>
    </submittedName>
</protein>
<accession>A0ABV2JWA7</accession>
<dbReference type="EMBL" id="JBEPMU010000004">
    <property type="protein sequence ID" value="MET3653116.1"/>
    <property type="molecule type" value="Genomic_DNA"/>
</dbReference>
<evidence type="ECO:0000313" key="1">
    <source>
        <dbReference type="EMBL" id="MET3653116.1"/>
    </source>
</evidence>
<dbReference type="NCBIfam" id="TIGR03187">
    <property type="entry name" value="DGQHR"/>
    <property type="match status" value="1"/>
</dbReference>
<comment type="caution">
    <text evidence="1">The sequence shown here is derived from an EMBL/GenBank/DDBJ whole genome shotgun (WGS) entry which is preliminary data.</text>
</comment>
<sequence>MKYEAFVFKQRGNASPSLALFYAPATEILEWAAIDRLAPKEKGGVQRIENKARTKHLAEFFRRHEQNVIPTSVIVSLEGVVVSEENGKTVINFDVANDAAKKPGLVIDGQHRLLGMSQLDEPVLVPVVALLNVDDGEKAFQFIVINNKGQKVPTDHIRALRLDFKEDSLNERLKSARLSVKDTYTSVGVANDSPESPFRGIVDWAKTPKEDRRVSAAAIEQSVHLLMNAGDRLLADQDAAEDFFFSLWRLTKEVWPRAWEVDSPYDDDVETHLLNKSSIIALTDLIKDYLVKWASFPKASILLDEPETYQEHMKELLDLIAEDFWLVAWRLASLDTAAGRRAITEGLEQVIQNRRAELPWNDKVSLIDTTWLKRVKYRTLQED</sequence>
<dbReference type="CDD" id="cd16413">
    <property type="entry name" value="DGQHR_domain"/>
    <property type="match status" value="1"/>
</dbReference>
<gene>
    <name evidence="1" type="ORF">ABIC75_002852</name>
</gene>
<keyword evidence="2" id="KW-1185">Reference proteome</keyword>